<dbReference type="STRING" id="561176.SAMN04488561_4072"/>
<dbReference type="Pfam" id="PF01547">
    <property type="entry name" value="SBP_bac_1"/>
    <property type="match status" value="1"/>
</dbReference>
<feature type="signal peptide" evidence="1">
    <location>
        <begin position="1"/>
        <end position="28"/>
    </location>
</feature>
<name>A0A1H5PEJ2_9ACTN</name>
<dbReference type="Proteomes" id="UP000181980">
    <property type="component" value="Unassembled WGS sequence"/>
</dbReference>
<sequence length="439" mass="45280">MLTTRRSAALVAAGAAALALTSCGSDSADTPAGAAPTEVSTEITSDPVTLTLAYTDEPPTQALVDGFTALHPNVTIETQQTPFSDYVKSVQLAMSSETPPDIAQYNPGAMRSLVPAGLILDLSAWSDAYGWDESFPPSSLEVLTSDDEAKQYGEGGLYAVPGALSVLGVYYNKDLVTAAGVDGPPATLDEFEDDLAAVAASGVDPLTVPSLEVGGLHLWGALLNRLGDIQDYKDWVYGVDGATIQTPAAEEATDTLVDWIAKGYIPESSNAVGYADAIGEFTAGDAAYHVTGNWAAAAIEAELGDNVGFFLMPGPTADAPVVASGASVAYSISAKTEHPDVAAAFLDYLGSADAAPVQFESGFMPVNVDATVEATGLKADIATGFSEVVAVDGIVPFADFAAPAMLDQLVSGIQGLISQQSTTDQYLEGLQSVWSSYHG</sequence>
<evidence type="ECO:0000313" key="2">
    <source>
        <dbReference type="EMBL" id="SEF11437.1"/>
    </source>
</evidence>
<dbReference type="InterPro" id="IPR006059">
    <property type="entry name" value="SBP"/>
</dbReference>
<dbReference type="EMBL" id="FNUC01000004">
    <property type="protein sequence ID" value="SEF11437.1"/>
    <property type="molecule type" value="Genomic_DNA"/>
</dbReference>
<dbReference type="AlphaFoldDB" id="A0A1H5PEJ2"/>
<feature type="chain" id="PRO_5010332830" evidence="1">
    <location>
        <begin position="29"/>
        <end position="439"/>
    </location>
</feature>
<dbReference type="PANTHER" id="PTHR43649">
    <property type="entry name" value="ARABINOSE-BINDING PROTEIN-RELATED"/>
    <property type="match status" value="1"/>
</dbReference>
<dbReference type="PROSITE" id="PS51257">
    <property type="entry name" value="PROKAR_LIPOPROTEIN"/>
    <property type="match status" value="1"/>
</dbReference>
<evidence type="ECO:0000313" key="3">
    <source>
        <dbReference type="Proteomes" id="UP000181980"/>
    </source>
</evidence>
<dbReference type="OrthoDB" id="358201at2"/>
<proteinExistence type="predicted"/>
<dbReference type="RefSeq" id="WP_069109843.1">
    <property type="nucleotide sequence ID" value="NZ_FNUC01000004.1"/>
</dbReference>
<protein>
    <submittedName>
        <fullName evidence="2">Carbohydrate ABC transporter substrate-binding protein, CUT1 family</fullName>
    </submittedName>
</protein>
<dbReference type="Gene3D" id="3.40.190.10">
    <property type="entry name" value="Periplasmic binding protein-like II"/>
    <property type="match status" value="1"/>
</dbReference>
<reference evidence="3" key="1">
    <citation type="submission" date="2016-10" db="EMBL/GenBank/DDBJ databases">
        <authorList>
            <person name="Varghese N."/>
            <person name="Submissions S."/>
        </authorList>
    </citation>
    <scope>NUCLEOTIDE SEQUENCE [LARGE SCALE GENOMIC DNA]</scope>
    <source>
        <strain evidence="3">DSM 45237</strain>
    </source>
</reference>
<organism evidence="2 3">
    <name type="scientific">Jiangella alba</name>
    <dbReference type="NCBI Taxonomy" id="561176"/>
    <lineage>
        <taxon>Bacteria</taxon>
        <taxon>Bacillati</taxon>
        <taxon>Actinomycetota</taxon>
        <taxon>Actinomycetes</taxon>
        <taxon>Jiangellales</taxon>
        <taxon>Jiangellaceae</taxon>
        <taxon>Jiangella</taxon>
    </lineage>
</organism>
<accession>A0A1H5PEJ2</accession>
<dbReference type="PANTHER" id="PTHR43649:SF12">
    <property type="entry name" value="DIACETYLCHITOBIOSE BINDING PROTEIN DASA"/>
    <property type="match status" value="1"/>
</dbReference>
<dbReference type="SUPFAM" id="SSF53850">
    <property type="entry name" value="Periplasmic binding protein-like II"/>
    <property type="match status" value="1"/>
</dbReference>
<dbReference type="InterPro" id="IPR050490">
    <property type="entry name" value="Bact_solute-bd_prot1"/>
</dbReference>
<evidence type="ECO:0000256" key="1">
    <source>
        <dbReference type="SAM" id="SignalP"/>
    </source>
</evidence>
<keyword evidence="1" id="KW-0732">Signal</keyword>
<keyword evidence="3" id="KW-1185">Reference proteome</keyword>
<gene>
    <name evidence="2" type="ORF">SAMN04488561_4072</name>
</gene>